<dbReference type="AlphaFoldDB" id="A0A9P6QE54"/>
<evidence type="ECO:0000256" key="1">
    <source>
        <dbReference type="SAM" id="MobiDB-lite"/>
    </source>
</evidence>
<organism evidence="2 3">
    <name type="scientific">Actinomortierella ambigua</name>
    <dbReference type="NCBI Taxonomy" id="1343610"/>
    <lineage>
        <taxon>Eukaryota</taxon>
        <taxon>Fungi</taxon>
        <taxon>Fungi incertae sedis</taxon>
        <taxon>Mucoromycota</taxon>
        <taxon>Mortierellomycotina</taxon>
        <taxon>Mortierellomycetes</taxon>
        <taxon>Mortierellales</taxon>
        <taxon>Mortierellaceae</taxon>
        <taxon>Actinomortierella</taxon>
    </lineage>
</organism>
<dbReference type="EMBL" id="JAAAJB010000093">
    <property type="protein sequence ID" value="KAG0266431.1"/>
    <property type="molecule type" value="Genomic_DNA"/>
</dbReference>
<accession>A0A9P6QE54</accession>
<protein>
    <submittedName>
        <fullName evidence="2">Uncharacterized protein</fullName>
    </submittedName>
</protein>
<evidence type="ECO:0000313" key="3">
    <source>
        <dbReference type="Proteomes" id="UP000807716"/>
    </source>
</evidence>
<proteinExistence type="predicted"/>
<dbReference type="Proteomes" id="UP000807716">
    <property type="component" value="Unassembled WGS sequence"/>
</dbReference>
<comment type="caution">
    <text evidence="2">The sequence shown here is derived from an EMBL/GenBank/DDBJ whole genome shotgun (WGS) entry which is preliminary data.</text>
</comment>
<name>A0A9P6QE54_9FUNG</name>
<dbReference type="OrthoDB" id="2571149at2759"/>
<sequence>MAHLLAYSRVPFWKMPEHRLPTLGLYRQILKTVLALPTDLTCQPSKTGTPWRTPTPKPPTTKKASAIKTVGTTHEQDQPQQEEIQQLSIPLGPPGSHHPLPSPLRPFLFAWIRDRFRACQHCTSKRITARYLIEAEELLEKLEQAKRGDNEQVRQEFRDFVQGRTGILREVVERLYYMIHWPPGTTQRERHRRLCAAHAVLWDVRPKSSQERDARDYRNVFYYKIHLSPDLFSFPLPQDTHGQDLSIYPPPRPKNQRGKFKNTGGPYLTAVLTAHGSRFPRLRGGTLPPWMGAMFRKRMRRNHRDVDEWKLLEEWKVDMECEEELYRSLGVEDYGYDRPKDITED</sequence>
<feature type="region of interest" description="Disordered" evidence="1">
    <location>
        <begin position="44"/>
        <end position="65"/>
    </location>
</feature>
<gene>
    <name evidence="2" type="ORF">DFQ27_009733</name>
</gene>
<reference evidence="2" key="1">
    <citation type="journal article" date="2020" name="Fungal Divers.">
        <title>Resolving the Mortierellaceae phylogeny through synthesis of multi-gene phylogenetics and phylogenomics.</title>
        <authorList>
            <person name="Vandepol N."/>
            <person name="Liber J."/>
            <person name="Desiro A."/>
            <person name="Na H."/>
            <person name="Kennedy M."/>
            <person name="Barry K."/>
            <person name="Grigoriev I.V."/>
            <person name="Miller A.N."/>
            <person name="O'Donnell K."/>
            <person name="Stajich J.E."/>
            <person name="Bonito G."/>
        </authorList>
    </citation>
    <scope>NUCLEOTIDE SEQUENCE</scope>
    <source>
        <strain evidence="2">BC1065</strain>
    </source>
</reference>
<evidence type="ECO:0000313" key="2">
    <source>
        <dbReference type="EMBL" id="KAG0266431.1"/>
    </source>
</evidence>
<keyword evidence="3" id="KW-1185">Reference proteome</keyword>